<dbReference type="EMBL" id="JALJEJ010000003">
    <property type="protein sequence ID" value="MCJ8209583.1"/>
    <property type="molecule type" value="Genomic_DNA"/>
</dbReference>
<proteinExistence type="predicted"/>
<evidence type="ECO:0000313" key="2">
    <source>
        <dbReference type="Proteomes" id="UP001139450"/>
    </source>
</evidence>
<dbReference type="AlphaFoldDB" id="A0A9X2BCS0"/>
<protein>
    <submittedName>
        <fullName evidence="1">Uncharacterized protein</fullName>
    </submittedName>
</protein>
<name>A0A9X2BCS0_9SPHI</name>
<accession>A0A9X2BCS0</accession>
<dbReference type="RefSeq" id="WP_245129419.1">
    <property type="nucleotide sequence ID" value="NZ_JALJEJ010000003.1"/>
</dbReference>
<comment type="caution">
    <text evidence="1">The sequence shown here is derived from an EMBL/GenBank/DDBJ whole genome shotgun (WGS) entry which is preliminary data.</text>
</comment>
<organism evidence="1 2">
    <name type="scientific">Mucilaginibacter straminoryzae</name>
    <dbReference type="NCBI Taxonomy" id="2932774"/>
    <lineage>
        <taxon>Bacteria</taxon>
        <taxon>Pseudomonadati</taxon>
        <taxon>Bacteroidota</taxon>
        <taxon>Sphingobacteriia</taxon>
        <taxon>Sphingobacteriales</taxon>
        <taxon>Sphingobacteriaceae</taxon>
        <taxon>Mucilaginibacter</taxon>
    </lineage>
</organism>
<dbReference type="Proteomes" id="UP001139450">
    <property type="component" value="Unassembled WGS sequence"/>
</dbReference>
<gene>
    <name evidence="1" type="ORF">MUY27_07670</name>
</gene>
<evidence type="ECO:0000313" key="1">
    <source>
        <dbReference type="EMBL" id="MCJ8209583.1"/>
    </source>
</evidence>
<sequence length="92" mass="10637">MESSKEFKLINGTFKPADAGALIRNFYSEKIRYHNRQLLYMIETQQGDRSQVEAKIAELESTRQDISIFLETKAQEDSFVEVKGSISITFNR</sequence>
<keyword evidence="2" id="KW-1185">Reference proteome</keyword>
<reference evidence="1" key="1">
    <citation type="submission" date="2022-04" db="EMBL/GenBank/DDBJ databases">
        <title>Mucilaginibacter sp. RS28 isolated from freshwater.</title>
        <authorList>
            <person name="Ko S.-R."/>
        </authorList>
    </citation>
    <scope>NUCLEOTIDE SEQUENCE</scope>
    <source>
        <strain evidence="1">RS28</strain>
    </source>
</reference>